<feature type="region of interest" description="Disordered" evidence="2">
    <location>
        <begin position="49"/>
        <end position="154"/>
    </location>
</feature>
<feature type="compositionally biased region" description="Basic and acidic residues" evidence="2">
    <location>
        <begin position="122"/>
        <end position="135"/>
    </location>
</feature>
<evidence type="ECO:0000256" key="1">
    <source>
        <dbReference type="SAM" id="Coils"/>
    </source>
</evidence>
<evidence type="ECO:0000256" key="2">
    <source>
        <dbReference type="SAM" id="MobiDB-lite"/>
    </source>
</evidence>
<dbReference type="GO" id="GO:0006364">
    <property type="term" value="P:rRNA processing"/>
    <property type="evidence" value="ECO:0007669"/>
    <property type="project" value="InterPro"/>
</dbReference>
<feature type="compositionally biased region" description="Basic residues" evidence="2">
    <location>
        <begin position="346"/>
        <end position="357"/>
    </location>
</feature>
<evidence type="ECO:0000313" key="4">
    <source>
        <dbReference type="Ensembl" id="ENSPMAP00000007672.1"/>
    </source>
</evidence>
<feature type="compositionally biased region" description="Basic residues" evidence="2">
    <location>
        <begin position="49"/>
        <end position="59"/>
    </location>
</feature>
<dbReference type="GO" id="GO:0008168">
    <property type="term" value="F:methyltransferase activity"/>
    <property type="evidence" value="ECO:0007669"/>
    <property type="project" value="InterPro"/>
</dbReference>
<feature type="compositionally biased region" description="Basic and acidic residues" evidence="2">
    <location>
        <begin position="332"/>
        <end position="345"/>
    </location>
</feature>
<accession>S4RR36</accession>
<feature type="compositionally biased region" description="Polar residues" evidence="2">
    <location>
        <begin position="76"/>
        <end position="88"/>
    </location>
</feature>
<dbReference type="Pfam" id="PF07780">
    <property type="entry name" value="Spb1_C"/>
    <property type="match status" value="1"/>
</dbReference>
<organism evidence="4">
    <name type="scientific">Petromyzon marinus</name>
    <name type="common">Sea lamprey</name>
    <dbReference type="NCBI Taxonomy" id="7757"/>
    <lineage>
        <taxon>Eukaryota</taxon>
        <taxon>Metazoa</taxon>
        <taxon>Chordata</taxon>
        <taxon>Craniata</taxon>
        <taxon>Vertebrata</taxon>
        <taxon>Cyclostomata</taxon>
        <taxon>Hyperoartia</taxon>
        <taxon>Petromyzontiformes</taxon>
        <taxon>Petromyzontidae</taxon>
        <taxon>Petromyzon</taxon>
    </lineage>
</organism>
<name>S4RR36_PETMA</name>
<dbReference type="AlphaFoldDB" id="S4RR36"/>
<feature type="domain" description="Ribosomal RNA methyltransferase SPB1-like C-terminal" evidence="3">
    <location>
        <begin position="156"/>
        <end position="345"/>
    </location>
</feature>
<protein>
    <recommendedName>
        <fullName evidence="3">Ribosomal RNA methyltransferase SPB1-like C-terminal domain-containing protein</fullName>
    </recommendedName>
</protein>
<dbReference type="InterPro" id="IPR012920">
    <property type="entry name" value="rRNA_MeTfrase_SPB1-like_C"/>
</dbReference>
<dbReference type="GeneTree" id="ENSGT00550000075004"/>
<dbReference type="GO" id="GO:0005634">
    <property type="term" value="C:nucleus"/>
    <property type="evidence" value="ECO:0007669"/>
    <property type="project" value="InterPro"/>
</dbReference>
<evidence type="ECO:0000259" key="3">
    <source>
        <dbReference type="Pfam" id="PF07780"/>
    </source>
</evidence>
<dbReference type="HOGENOM" id="CLU_777439_0_0_1"/>
<keyword evidence="1" id="KW-0175">Coiled coil</keyword>
<dbReference type="STRING" id="7757.ENSPMAP00000007672"/>
<feature type="region of interest" description="Disordered" evidence="2">
    <location>
        <begin position="332"/>
        <end position="357"/>
    </location>
</feature>
<feature type="coiled-coil region" evidence="1">
    <location>
        <begin position="246"/>
        <end position="283"/>
    </location>
</feature>
<proteinExistence type="predicted"/>
<reference evidence="4" key="1">
    <citation type="submission" date="2025-08" db="UniProtKB">
        <authorList>
            <consortium name="Ensembl"/>
        </authorList>
    </citation>
    <scope>IDENTIFICATION</scope>
</reference>
<sequence>EEQPNALVVDYEDSESRAQRETNLWFGKDIFAGLETEVDEQMELKHAQRMFKKMARAAKQHQQQDDQSPRTQQQDVVATQKKTIQSVTIPRFLSAANEHEQSTTKQGSGQDDVGGDAQPSQPKEEFGSDSDDSKTGRRGRYAAAPDLDLDDDDHFETVPIEEPAKIERVLDAEGLAIGSLIATSRKRTRDLVDGSFDRFAFNDEGELPDWFTDDERKHRRKMLPVDKATVAEYRKRWQEINARPIRKIAEAKARKKKRMLKKVEKAQKKAEAVVDTVDISEREKMAQLRSIYKKAGVKKQDKDVTYVVAKRSSGRKVGRPAGVKGHYKVVDARLKKDTRAKLRKEGGKKKGGRRGGR</sequence>
<dbReference type="Ensembl" id="ENSPMAT00000007706.1">
    <property type="protein sequence ID" value="ENSPMAP00000007672.1"/>
    <property type="gene ID" value="ENSPMAG00000006955.1"/>
</dbReference>
<reference evidence="4" key="2">
    <citation type="submission" date="2025-09" db="UniProtKB">
        <authorList>
            <consortium name="Ensembl"/>
        </authorList>
    </citation>
    <scope>IDENTIFICATION</scope>
</reference>